<evidence type="ECO:0000313" key="1">
    <source>
        <dbReference type="EMBL" id="GGE28060.1"/>
    </source>
</evidence>
<sequence length="226" mass="25686">MYNALQSYTSYPFAHLVFGEGGDRKTLNFDHRINILQIQGLKVPNQKKKPQDYSEIEALSKALLTPITAYTDQFSRMDNSLFKIIGWDEAWAPLSSDIGEATMDSGIREGRSRNTSFALASQNPTDIKGELMNNIGNKFIFNLDDPVQIDRALEILKLEKNEKNRENMTLLGNGECFFRDIYGRVGRLQFDPLFQELMNVFSTTPPSEEDTEAIHQAIQAHTEVMV</sequence>
<organism evidence="1 2">
    <name type="scientific">Marinithermofilum abyssi</name>
    <dbReference type="NCBI Taxonomy" id="1571185"/>
    <lineage>
        <taxon>Bacteria</taxon>
        <taxon>Bacillati</taxon>
        <taxon>Bacillota</taxon>
        <taxon>Bacilli</taxon>
        <taxon>Bacillales</taxon>
        <taxon>Thermoactinomycetaceae</taxon>
        <taxon>Marinithermofilum</taxon>
    </lineage>
</organism>
<dbReference type="EMBL" id="BMHQ01000016">
    <property type="protein sequence ID" value="GGE28060.1"/>
    <property type="molecule type" value="Genomic_DNA"/>
</dbReference>
<name>A0A8J2YBH6_9BACL</name>
<proteinExistence type="predicted"/>
<dbReference type="PANTHER" id="PTHR30121">
    <property type="entry name" value="UNCHARACTERIZED PROTEIN YJGR-RELATED"/>
    <property type="match status" value="1"/>
</dbReference>
<comment type="caution">
    <text evidence="1">The sequence shown here is derived from an EMBL/GenBank/DDBJ whole genome shotgun (WGS) entry which is preliminary data.</text>
</comment>
<dbReference type="InterPro" id="IPR051162">
    <property type="entry name" value="T4SS_component"/>
</dbReference>
<dbReference type="Gene3D" id="3.40.50.300">
    <property type="entry name" value="P-loop containing nucleotide triphosphate hydrolases"/>
    <property type="match status" value="1"/>
</dbReference>
<protein>
    <submittedName>
        <fullName evidence="1">Uncharacterized protein</fullName>
    </submittedName>
</protein>
<dbReference type="AlphaFoldDB" id="A0A8J2YBH6"/>
<accession>A0A8J2YBH6</accession>
<gene>
    <name evidence="1" type="ORF">GCM10011571_32730</name>
</gene>
<dbReference type="Pfam" id="PF12846">
    <property type="entry name" value="AAA_10"/>
    <property type="match status" value="1"/>
</dbReference>
<dbReference type="PANTHER" id="PTHR30121:SF6">
    <property type="entry name" value="SLR6007 PROTEIN"/>
    <property type="match status" value="1"/>
</dbReference>
<dbReference type="Proteomes" id="UP000625210">
    <property type="component" value="Unassembled WGS sequence"/>
</dbReference>
<reference evidence="1" key="2">
    <citation type="submission" date="2020-09" db="EMBL/GenBank/DDBJ databases">
        <authorList>
            <person name="Sun Q."/>
            <person name="Zhou Y."/>
        </authorList>
    </citation>
    <scope>NUCLEOTIDE SEQUENCE</scope>
    <source>
        <strain evidence="1">CGMCC 1.15179</strain>
    </source>
</reference>
<evidence type="ECO:0000313" key="2">
    <source>
        <dbReference type="Proteomes" id="UP000625210"/>
    </source>
</evidence>
<dbReference type="InterPro" id="IPR027417">
    <property type="entry name" value="P-loop_NTPase"/>
</dbReference>
<keyword evidence="2" id="KW-1185">Reference proteome</keyword>
<dbReference type="SUPFAM" id="SSF52540">
    <property type="entry name" value="P-loop containing nucleoside triphosphate hydrolases"/>
    <property type="match status" value="1"/>
</dbReference>
<reference evidence="1" key="1">
    <citation type="journal article" date="2014" name="Int. J. Syst. Evol. Microbiol.">
        <title>Complete genome sequence of Corynebacterium casei LMG S-19264T (=DSM 44701T), isolated from a smear-ripened cheese.</title>
        <authorList>
            <consortium name="US DOE Joint Genome Institute (JGI-PGF)"/>
            <person name="Walter F."/>
            <person name="Albersmeier A."/>
            <person name="Kalinowski J."/>
            <person name="Ruckert C."/>
        </authorList>
    </citation>
    <scope>NUCLEOTIDE SEQUENCE</scope>
    <source>
        <strain evidence="1">CGMCC 1.15179</strain>
    </source>
</reference>